<dbReference type="SUPFAM" id="SSF53383">
    <property type="entry name" value="PLP-dependent transferases"/>
    <property type="match status" value="1"/>
</dbReference>
<dbReference type="GO" id="GO:0008483">
    <property type="term" value="F:transaminase activity"/>
    <property type="evidence" value="ECO:0007669"/>
    <property type="project" value="TreeGrafter"/>
</dbReference>
<dbReference type="InterPro" id="IPR000653">
    <property type="entry name" value="DegT/StrS_aminotransferase"/>
</dbReference>
<name>A0A382J4A3_9ZZZZ</name>
<dbReference type="InterPro" id="IPR015422">
    <property type="entry name" value="PyrdxlP-dep_Trfase_small"/>
</dbReference>
<organism evidence="1">
    <name type="scientific">marine metagenome</name>
    <dbReference type="NCBI Taxonomy" id="408172"/>
    <lineage>
        <taxon>unclassified sequences</taxon>
        <taxon>metagenomes</taxon>
        <taxon>ecological metagenomes</taxon>
    </lineage>
</organism>
<dbReference type="Gene3D" id="3.40.640.10">
    <property type="entry name" value="Type I PLP-dependent aspartate aminotransferase-like (Major domain)"/>
    <property type="match status" value="1"/>
</dbReference>
<dbReference type="PANTHER" id="PTHR30244">
    <property type="entry name" value="TRANSAMINASE"/>
    <property type="match status" value="1"/>
</dbReference>
<dbReference type="InterPro" id="IPR015421">
    <property type="entry name" value="PyrdxlP-dep_Trfase_major"/>
</dbReference>
<dbReference type="GO" id="GO:0030170">
    <property type="term" value="F:pyridoxal phosphate binding"/>
    <property type="evidence" value="ECO:0007669"/>
    <property type="project" value="TreeGrafter"/>
</dbReference>
<accession>A0A382J4A3</accession>
<dbReference type="InterPro" id="IPR015424">
    <property type="entry name" value="PyrdxlP-dep_Trfase"/>
</dbReference>
<reference evidence="1" key="1">
    <citation type="submission" date="2018-05" db="EMBL/GenBank/DDBJ databases">
        <authorList>
            <person name="Lanie J.A."/>
            <person name="Ng W.-L."/>
            <person name="Kazmierczak K.M."/>
            <person name="Andrzejewski T.M."/>
            <person name="Davidsen T.M."/>
            <person name="Wayne K.J."/>
            <person name="Tettelin H."/>
            <person name="Glass J.I."/>
            <person name="Rusch D."/>
            <person name="Podicherti R."/>
            <person name="Tsui H.-C.T."/>
            <person name="Winkler M.E."/>
        </authorList>
    </citation>
    <scope>NUCLEOTIDE SEQUENCE</scope>
</reference>
<dbReference type="AlphaFoldDB" id="A0A382J4A3"/>
<sequence length="201" mass="23263">NMTTGEGGMLVTDDESIAQRVRKLRWCGITSPTWERFKVDHVQRGWMYDVEEVGWKYEMNDLAAALGLAQMDRLEACNERRRELMIRYREAFADVDDIDMLAARDHAVSSCYNAVVRLDDREGLYAHLDASGIDSNVHFYPNHLFRIFRPYTTHLPVAEREWQRILSIPLHPELTDAEQYRVIDAVRTFAQGESRKSVVAG</sequence>
<proteinExistence type="predicted"/>
<evidence type="ECO:0000313" key="1">
    <source>
        <dbReference type="EMBL" id="SVC06870.1"/>
    </source>
</evidence>
<gene>
    <name evidence="1" type="ORF">METZ01_LOCUS259724</name>
</gene>
<protein>
    <recommendedName>
        <fullName evidence="2">DegT/DnrJ/EryC1/StrS aminotransferase family protein</fullName>
    </recommendedName>
</protein>
<evidence type="ECO:0008006" key="2">
    <source>
        <dbReference type="Google" id="ProtNLM"/>
    </source>
</evidence>
<dbReference type="GO" id="GO:0000271">
    <property type="term" value="P:polysaccharide biosynthetic process"/>
    <property type="evidence" value="ECO:0007669"/>
    <property type="project" value="TreeGrafter"/>
</dbReference>
<dbReference type="EMBL" id="UINC01071732">
    <property type="protein sequence ID" value="SVC06870.1"/>
    <property type="molecule type" value="Genomic_DNA"/>
</dbReference>
<dbReference type="PANTHER" id="PTHR30244:SF34">
    <property type="entry name" value="DTDP-4-AMINO-4,6-DIDEOXYGALACTOSE TRANSAMINASE"/>
    <property type="match status" value="1"/>
</dbReference>
<feature type="non-terminal residue" evidence="1">
    <location>
        <position position="1"/>
    </location>
</feature>
<dbReference type="Gene3D" id="3.90.1150.10">
    <property type="entry name" value="Aspartate Aminotransferase, domain 1"/>
    <property type="match status" value="1"/>
</dbReference>
<dbReference type="Pfam" id="PF01041">
    <property type="entry name" value="DegT_DnrJ_EryC1"/>
    <property type="match status" value="1"/>
</dbReference>